<keyword evidence="9" id="KW-1185">Reference proteome</keyword>
<accession>A0A4R7NRF5</accession>
<dbReference type="RefSeq" id="WP_133883893.1">
    <property type="nucleotide sequence ID" value="NZ_MWIN01000025.1"/>
</dbReference>
<feature type="transmembrane region" description="Helical" evidence="6">
    <location>
        <begin position="165"/>
        <end position="185"/>
    </location>
</feature>
<dbReference type="EMBL" id="SOBT01000013">
    <property type="protein sequence ID" value="TDU23219.1"/>
    <property type="molecule type" value="Genomic_DNA"/>
</dbReference>
<evidence type="ECO:0000313" key="9">
    <source>
        <dbReference type="Proteomes" id="UP000295341"/>
    </source>
</evidence>
<name>A0A4R7NRF5_9GAMM</name>
<dbReference type="CDD" id="cd17324">
    <property type="entry name" value="MFS_NepI_like"/>
    <property type="match status" value="1"/>
</dbReference>
<feature type="transmembrane region" description="Helical" evidence="6">
    <location>
        <begin position="297"/>
        <end position="315"/>
    </location>
</feature>
<feature type="transmembrane region" description="Helical" evidence="6">
    <location>
        <begin position="322"/>
        <end position="341"/>
    </location>
</feature>
<dbReference type="SUPFAM" id="SSF103473">
    <property type="entry name" value="MFS general substrate transporter"/>
    <property type="match status" value="1"/>
</dbReference>
<dbReference type="PROSITE" id="PS50850">
    <property type="entry name" value="MFS"/>
    <property type="match status" value="1"/>
</dbReference>
<reference evidence="8 9" key="1">
    <citation type="submission" date="2019-03" db="EMBL/GenBank/DDBJ databases">
        <title>Genomic Encyclopedia of Type Strains, Phase IV (KMG-IV): sequencing the most valuable type-strain genomes for metagenomic binning, comparative biology and taxonomic classification.</title>
        <authorList>
            <person name="Goeker M."/>
        </authorList>
    </citation>
    <scope>NUCLEOTIDE SEQUENCE [LARGE SCALE GENOMIC DNA]</scope>
    <source>
        <strain evidence="8 9">DSM 26377</strain>
    </source>
</reference>
<evidence type="ECO:0000256" key="1">
    <source>
        <dbReference type="ARBA" id="ARBA00004651"/>
    </source>
</evidence>
<feature type="domain" description="Major facilitator superfamily (MFS) profile" evidence="7">
    <location>
        <begin position="11"/>
        <end position="398"/>
    </location>
</feature>
<proteinExistence type="predicted"/>
<keyword evidence="5 6" id="KW-0472">Membrane</keyword>
<feature type="transmembrane region" description="Helical" evidence="6">
    <location>
        <begin position="44"/>
        <end position="65"/>
    </location>
</feature>
<evidence type="ECO:0000256" key="6">
    <source>
        <dbReference type="SAM" id="Phobius"/>
    </source>
</evidence>
<dbReference type="InterPro" id="IPR036259">
    <property type="entry name" value="MFS_trans_sf"/>
</dbReference>
<dbReference type="InterPro" id="IPR011701">
    <property type="entry name" value="MFS"/>
</dbReference>
<dbReference type="InterPro" id="IPR050189">
    <property type="entry name" value="MFS_Efflux_Transporters"/>
</dbReference>
<dbReference type="Gene3D" id="1.20.1250.20">
    <property type="entry name" value="MFS general substrate transporter like domains"/>
    <property type="match status" value="1"/>
</dbReference>
<dbReference type="OrthoDB" id="9788453at2"/>
<dbReference type="InterPro" id="IPR020846">
    <property type="entry name" value="MFS_dom"/>
</dbReference>
<evidence type="ECO:0000256" key="4">
    <source>
        <dbReference type="ARBA" id="ARBA00022989"/>
    </source>
</evidence>
<dbReference type="Pfam" id="PF07690">
    <property type="entry name" value="MFS_1"/>
    <property type="match status" value="1"/>
</dbReference>
<keyword evidence="4 6" id="KW-1133">Transmembrane helix</keyword>
<feature type="transmembrane region" description="Helical" evidence="6">
    <location>
        <begin position="206"/>
        <end position="230"/>
    </location>
</feature>
<organism evidence="8 9">
    <name type="scientific">Panacagrimonas perspica</name>
    <dbReference type="NCBI Taxonomy" id="381431"/>
    <lineage>
        <taxon>Bacteria</taxon>
        <taxon>Pseudomonadati</taxon>
        <taxon>Pseudomonadota</taxon>
        <taxon>Gammaproteobacteria</taxon>
        <taxon>Nevskiales</taxon>
        <taxon>Nevskiaceae</taxon>
        <taxon>Panacagrimonas</taxon>
    </lineage>
</organism>
<comment type="subcellular location">
    <subcellularLocation>
        <location evidence="1">Cell membrane</location>
        <topology evidence="1">Multi-pass membrane protein</topology>
    </subcellularLocation>
</comment>
<evidence type="ECO:0000259" key="7">
    <source>
        <dbReference type="PROSITE" id="PS50850"/>
    </source>
</evidence>
<feature type="transmembrane region" description="Helical" evidence="6">
    <location>
        <begin position="139"/>
        <end position="159"/>
    </location>
</feature>
<evidence type="ECO:0000256" key="3">
    <source>
        <dbReference type="ARBA" id="ARBA00022692"/>
    </source>
</evidence>
<evidence type="ECO:0000256" key="2">
    <source>
        <dbReference type="ARBA" id="ARBA00022475"/>
    </source>
</evidence>
<feature type="transmembrane region" description="Helical" evidence="6">
    <location>
        <begin position="77"/>
        <end position="95"/>
    </location>
</feature>
<gene>
    <name evidence="8" type="ORF">DFR24_4742</name>
</gene>
<sequence>MSLPSIFKDPRIGALCAGNFMVGTSMYIVGGLLSDLALAFKVSIAKAGLLIAAFAITSVIASPLFATLSAKIDRRRLLTAMLLICALANGLAYFAQTYEQLLATRVLAAIASAVFTPQAAAVLGLLVTPAQRTQATSAVMVGWALASVLGVPLGVWIGHAAGWRVAMGSLGGASLIVAFCLWRLLPPMTLPPINLHSWLTVLRTPALSLLIATSAIFAAGSHAVFSYIAPLITTLQPGDPTLLSRLLLAHGLAAVLSNVLVIVLIDRLGLEKMVRIWVLLPIAVFTVWPLLSHSVLALFVMQMFWAIGAAGFSGLQQARLAALAPALASASIALNSSAFYLGQSSGTLLGGAAWSLMDPRYLPWLGLSMLIPAALISRKGRHAAKRLRKEGLSIPPTL</sequence>
<feature type="transmembrane region" description="Helical" evidence="6">
    <location>
        <begin position="274"/>
        <end position="291"/>
    </location>
</feature>
<feature type="transmembrane region" description="Helical" evidence="6">
    <location>
        <begin position="107"/>
        <end position="127"/>
    </location>
</feature>
<dbReference type="GO" id="GO:0022857">
    <property type="term" value="F:transmembrane transporter activity"/>
    <property type="evidence" value="ECO:0007669"/>
    <property type="project" value="InterPro"/>
</dbReference>
<keyword evidence="3 6" id="KW-0812">Transmembrane</keyword>
<dbReference type="Proteomes" id="UP000295341">
    <property type="component" value="Unassembled WGS sequence"/>
</dbReference>
<dbReference type="PANTHER" id="PTHR43124:SF10">
    <property type="entry name" value="PURINE EFFLUX PUMP PBUE"/>
    <property type="match status" value="1"/>
</dbReference>
<feature type="transmembrane region" description="Helical" evidence="6">
    <location>
        <begin position="361"/>
        <end position="378"/>
    </location>
</feature>
<dbReference type="GO" id="GO:0005886">
    <property type="term" value="C:plasma membrane"/>
    <property type="evidence" value="ECO:0007669"/>
    <property type="project" value="UniProtKB-SubCell"/>
</dbReference>
<protein>
    <submittedName>
        <fullName evidence="8">Putative MFS family arabinose efflux permease</fullName>
    </submittedName>
</protein>
<evidence type="ECO:0000256" key="5">
    <source>
        <dbReference type="ARBA" id="ARBA00023136"/>
    </source>
</evidence>
<keyword evidence="2" id="KW-1003">Cell membrane</keyword>
<dbReference type="AlphaFoldDB" id="A0A4R7NRF5"/>
<evidence type="ECO:0000313" key="8">
    <source>
        <dbReference type="EMBL" id="TDU23219.1"/>
    </source>
</evidence>
<dbReference type="PANTHER" id="PTHR43124">
    <property type="entry name" value="PURINE EFFLUX PUMP PBUE"/>
    <property type="match status" value="1"/>
</dbReference>
<comment type="caution">
    <text evidence="8">The sequence shown here is derived from an EMBL/GenBank/DDBJ whole genome shotgun (WGS) entry which is preliminary data.</text>
</comment>
<feature type="transmembrane region" description="Helical" evidence="6">
    <location>
        <begin position="12"/>
        <end position="32"/>
    </location>
</feature>
<feature type="transmembrane region" description="Helical" evidence="6">
    <location>
        <begin position="242"/>
        <end position="265"/>
    </location>
</feature>